<feature type="region of interest" description="Disordered" evidence="4">
    <location>
        <begin position="1130"/>
        <end position="1168"/>
    </location>
</feature>
<dbReference type="GO" id="GO:0005912">
    <property type="term" value="C:adherens junction"/>
    <property type="evidence" value="ECO:0007669"/>
    <property type="project" value="TreeGrafter"/>
</dbReference>
<keyword evidence="3" id="KW-0175">Coiled coil</keyword>
<evidence type="ECO:0000313" key="6">
    <source>
        <dbReference type="Proteomes" id="UP000694843"/>
    </source>
</evidence>
<feature type="compositionally biased region" description="Low complexity" evidence="4">
    <location>
        <begin position="1062"/>
        <end position="1083"/>
    </location>
</feature>
<feature type="region of interest" description="Disordered" evidence="4">
    <location>
        <begin position="560"/>
        <end position="841"/>
    </location>
</feature>
<keyword evidence="2" id="KW-0963">Cytoplasm</keyword>
<feature type="compositionally biased region" description="Low complexity" evidence="4">
    <location>
        <begin position="347"/>
        <end position="361"/>
    </location>
</feature>
<comment type="subcellular location">
    <subcellularLocation>
        <location evidence="1">Cytoplasm</location>
    </subcellularLocation>
</comment>
<dbReference type="GeneID" id="108682730"/>
<dbReference type="InterPro" id="IPR011993">
    <property type="entry name" value="PH-like_dom_sf"/>
</dbReference>
<feature type="compositionally biased region" description="Polar residues" evidence="4">
    <location>
        <begin position="576"/>
        <end position="587"/>
    </location>
</feature>
<dbReference type="GO" id="GO:0005737">
    <property type="term" value="C:cytoplasm"/>
    <property type="evidence" value="ECO:0007669"/>
    <property type="project" value="UniProtKB-SubCell"/>
</dbReference>
<accession>A0A979FRX1</accession>
<feature type="compositionally biased region" description="Basic and acidic residues" evidence="4">
    <location>
        <begin position="434"/>
        <end position="449"/>
    </location>
</feature>
<feature type="compositionally biased region" description="Low complexity" evidence="4">
    <location>
        <begin position="455"/>
        <end position="471"/>
    </location>
</feature>
<feature type="compositionally biased region" description="Polar residues" evidence="4">
    <location>
        <begin position="803"/>
        <end position="813"/>
    </location>
</feature>
<dbReference type="SUPFAM" id="SSF50729">
    <property type="entry name" value="PH domain-like"/>
    <property type="match status" value="1"/>
</dbReference>
<proteinExistence type="predicted"/>
<feature type="compositionally biased region" description="Polar residues" evidence="4">
    <location>
        <begin position="369"/>
        <end position="384"/>
    </location>
</feature>
<dbReference type="AlphaFoldDB" id="A0A979FRX1"/>
<feature type="region of interest" description="Disordered" evidence="4">
    <location>
        <begin position="318"/>
        <end position="541"/>
    </location>
</feature>
<feature type="domain" description="FERM" evidence="5">
    <location>
        <begin position="1"/>
        <end position="119"/>
    </location>
</feature>
<feature type="compositionally biased region" description="Low complexity" evidence="4">
    <location>
        <begin position="1004"/>
        <end position="1013"/>
    </location>
</feature>
<gene>
    <name evidence="7" type="primary">LOC108682730</name>
</gene>
<feature type="compositionally biased region" description="Basic and acidic residues" evidence="4">
    <location>
        <begin position="404"/>
        <end position="413"/>
    </location>
</feature>
<feature type="region of interest" description="Disordered" evidence="4">
    <location>
        <begin position="1060"/>
        <end position="1085"/>
    </location>
</feature>
<keyword evidence="6" id="KW-1185">Reference proteome</keyword>
<dbReference type="InterPro" id="IPR047176">
    <property type="entry name" value="FRMD4A/B"/>
</dbReference>
<feature type="compositionally biased region" description="Polar residues" evidence="4">
    <location>
        <begin position="734"/>
        <end position="743"/>
    </location>
</feature>
<feature type="region of interest" description="Disordered" evidence="4">
    <location>
        <begin position="958"/>
        <end position="977"/>
    </location>
</feature>
<dbReference type="Proteomes" id="UP000694843">
    <property type="component" value="Unplaced"/>
</dbReference>
<dbReference type="SMART" id="SM01196">
    <property type="entry name" value="FERM_C"/>
    <property type="match status" value="1"/>
</dbReference>
<evidence type="ECO:0000256" key="2">
    <source>
        <dbReference type="ARBA" id="ARBA00022490"/>
    </source>
</evidence>
<dbReference type="PANTHER" id="PTHR46079:SF2">
    <property type="entry name" value="FERM DOMAIN-CONTAINING PROTEIN"/>
    <property type="match status" value="1"/>
</dbReference>
<protein>
    <submittedName>
        <fullName evidence="7">Dentin sialophosphoprotein isoform X2</fullName>
    </submittedName>
</protein>
<dbReference type="InterPro" id="IPR000299">
    <property type="entry name" value="FERM_domain"/>
</dbReference>
<evidence type="ECO:0000313" key="7">
    <source>
        <dbReference type="RefSeq" id="XP_047738864.1"/>
    </source>
</evidence>
<dbReference type="Pfam" id="PF11819">
    <property type="entry name" value="CUPID"/>
    <property type="match status" value="1"/>
</dbReference>
<sequence length="1168" mass="126751">MREVESLPTYGIHYYDVKDRNDLPWYIGLSNRGISQYDYLDKRKPRRVFLWRQLENIYFRERKFSIEVLDPKRVCVSRRSLGSASASVTVHVWFAESQAQCKAIWSMAIAQHQFYLDTKALRSEEQSAVCDMPELAVDLSRSCLSLSTHSSSSNLSRSGSHSSLQQHSQAESGSSESLEAARLEMLEALRLRRSGLQEKLSAKTEELRLLCLREGELTGELPPEYPLVPGQPPPSVRKRVGTSFALDESIIDKIINKQEETVSALELECEIMAKITSAALRLANESTARKGVRRQRKLSYQQSAHRLRELEQKLKQARSKAVVTASTLPKQKKKPRPLSDCEGIEDSGITGSLSSSAGSGRESPRDLTGFQSTLPSPSLNNTLTLHDANGSRLRDRNSTFTSHDTSDSSRQSDRNSTITPRDTSDGSRQNGRNNHHDNTDSGRQRDRSPHRTRGSAPASPYRSAASTCSSNSGGGGDAGGGGGGGSLGDGSGSVHNSTMTSSSSSRPTSPSCPSRPLSSDRRRGNSASRAEVFRTTPDTPDHAAACQLLDGALFNYHPHYQSGTPRVPEHFDPHQLVQQGPNVNFHYNHQARRHTSGSKLRHSNSSAMHNTSGSSLSSSQPHNTTSSSISSSTSGNHCTPPNRQSLYSPYVGGNPHNGYSMGPVQHHTPQNNGMYFQDHHGAYYSPSSHGIHNDHRQTNAGYVREMQRRTSQEPSYYNPHQTINSSYPTPPPHQSYSTSQTQREVLAKVSPENVSSPSRSRHGQSKELTASDSGCGADSSCDTRQSNADVSDGHPNATHPAPVSQNYSNSSFPHSDEHSYQSCSKSDDLNPEPIHTLVRTSSGRSYMETTFLGDCSSASSTTSNQENIPPVKRVVPSEQLLPLKPTGVHLRASASVTPADLAPPRLLPAADLIPLRATKSSSELPPLKATNPRGEYHGSNSNAEPLMSLAEAANLKKDREREWYETSLDSPGSGRKPQKCAAAEIVISKFPGIASASATAVSSNNDVSSSALSPELPSNSPNERDQSVIISTGSYQPSREVSKPFEMADFYKYSTKYRKQMHGSGMNSSNSSFSNGSDSNHMSPVLPPRAQVVVSSSKAAPPSPNVIAKQSTPAAQQKGIYQSLAPYTCQGVGSHPSPGAPNTPSWEGTPLHQAVPATVTNKRSATLV</sequence>
<feature type="compositionally biased region" description="Low complexity" evidence="4">
    <location>
        <begin position="492"/>
        <end position="517"/>
    </location>
</feature>
<evidence type="ECO:0000256" key="4">
    <source>
        <dbReference type="SAM" id="MobiDB-lite"/>
    </source>
</evidence>
<feature type="compositionally biased region" description="Basic residues" evidence="4">
    <location>
        <begin position="589"/>
        <end position="602"/>
    </location>
</feature>
<organism evidence="6 7">
    <name type="scientific">Hyalella azteca</name>
    <name type="common">Amphipod</name>
    <dbReference type="NCBI Taxonomy" id="294128"/>
    <lineage>
        <taxon>Eukaryota</taxon>
        <taxon>Metazoa</taxon>
        <taxon>Ecdysozoa</taxon>
        <taxon>Arthropoda</taxon>
        <taxon>Crustacea</taxon>
        <taxon>Multicrustacea</taxon>
        <taxon>Malacostraca</taxon>
        <taxon>Eumalacostraca</taxon>
        <taxon>Peracarida</taxon>
        <taxon>Amphipoda</taxon>
        <taxon>Senticaudata</taxon>
        <taxon>Talitrida</taxon>
        <taxon>Talitroidea</taxon>
        <taxon>Hyalellidae</taxon>
        <taxon>Hyalella</taxon>
    </lineage>
</organism>
<evidence type="ECO:0000256" key="3">
    <source>
        <dbReference type="ARBA" id="ARBA00023054"/>
    </source>
</evidence>
<dbReference type="InterPro" id="IPR021774">
    <property type="entry name" value="CUPID"/>
</dbReference>
<feature type="compositionally biased region" description="Polar residues" evidence="4">
    <location>
        <begin position="603"/>
        <end position="613"/>
    </location>
</feature>
<dbReference type="InterPro" id="IPR041785">
    <property type="entry name" value="FRMD4A/B_FERM_C"/>
</dbReference>
<evidence type="ECO:0000256" key="1">
    <source>
        <dbReference type="ARBA" id="ARBA00004496"/>
    </source>
</evidence>
<dbReference type="CDD" id="cd13191">
    <property type="entry name" value="FERM_C_FRMD4A_FRMD4B"/>
    <property type="match status" value="1"/>
</dbReference>
<evidence type="ECO:0000259" key="5">
    <source>
        <dbReference type="PROSITE" id="PS50057"/>
    </source>
</evidence>
<feature type="compositionally biased region" description="Polar residues" evidence="4">
    <location>
        <begin position="635"/>
        <end position="647"/>
    </location>
</feature>
<dbReference type="InterPro" id="IPR018980">
    <property type="entry name" value="FERM_PH-like_C"/>
</dbReference>
<dbReference type="PANTHER" id="PTHR46079">
    <property type="entry name" value="FERM DOMAIN-CONTAINING PROTEIN 4"/>
    <property type="match status" value="1"/>
</dbReference>
<feature type="region of interest" description="Disordered" evidence="4">
    <location>
        <begin position="152"/>
        <end position="177"/>
    </location>
</feature>
<dbReference type="GO" id="GO:0090162">
    <property type="term" value="P:establishment of epithelial cell polarity"/>
    <property type="evidence" value="ECO:0007669"/>
    <property type="project" value="InterPro"/>
</dbReference>
<feature type="compositionally biased region" description="Gly residues" evidence="4">
    <location>
        <begin position="472"/>
        <end position="491"/>
    </location>
</feature>
<feature type="compositionally biased region" description="Low complexity" evidence="4">
    <location>
        <begin position="770"/>
        <end position="783"/>
    </location>
</feature>
<name>A0A979FRX1_HYAAZ</name>
<dbReference type="Gene3D" id="2.30.29.30">
    <property type="entry name" value="Pleckstrin-homology domain (PH domain)/Phosphotyrosine-binding domain (PTB)"/>
    <property type="match status" value="1"/>
</dbReference>
<feature type="region of interest" description="Disordered" evidence="4">
    <location>
        <begin position="1004"/>
        <end position="1027"/>
    </location>
</feature>
<feature type="compositionally biased region" description="Polar residues" evidence="4">
    <location>
        <begin position="1158"/>
        <end position="1168"/>
    </location>
</feature>
<dbReference type="PROSITE" id="PS50057">
    <property type="entry name" value="FERM_3"/>
    <property type="match status" value="1"/>
</dbReference>
<dbReference type="GO" id="GO:0005923">
    <property type="term" value="C:bicellular tight junction"/>
    <property type="evidence" value="ECO:0007669"/>
    <property type="project" value="TreeGrafter"/>
</dbReference>
<dbReference type="RefSeq" id="XP_047738864.1">
    <property type="nucleotide sequence ID" value="XM_047882908.1"/>
</dbReference>
<reference evidence="7" key="1">
    <citation type="submission" date="2025-08" db="UniProtKB">
        <authorList>
            <consortium name="RefSeq"/>
        </authorList>
    </citation>
    <scope>IDENTIFICATION</scope>
    <source>
        <tissue evidence="7">Whole organism</tissue>
    </source>
</reference>
<feature type="compositionally biased region" description="Low complexity" evidence="4">
    <location>
        <begin position="614"/>
        <end position="634"/>
    </location>
</feature>
<feature type="compositionally biased region" description="Polar residues" evidence="4">
    <location>
        <begin position="712"/>
        <end position="727"/>
    </location>
</feature>
<dbReference type="Pfam" id="PF09380">
    <property type="entry name" value="FERM_C"/>
    <property type="match status" value="1"/>
</dbReference>
<feature type="compositionally biased region" description="Polar residues" evidence="4">
    <location>
        <begin position="414"/>
        <end position="432"/>
    </location>
</feature>
<feature type="region of interest" description="Disordered" evidence="4">
    <location>
        <begin position="923"/>
        <end position="946"/>
    </location>
</feature>